<gene>
    <name evidence="8" type="ORF">CSQ86_03415</name>
</gene>
<dbReference type="Pfam" id="PF05154">
    <property type="entry name" value="TM2"/>
    <property type="match status" value="1"/>
</dbReference>
<feature type="region of interest" description="Disordered" evidence="5">
    <location>
        <begin position="1"/>
        <end position="82"/>
    </location>
</feature>
<reference evidence="9" key="1">
    <citation type="submission" date="2017-10" db="EMBL/GenBank/DDBJ databases">
        <title>Draft genome sequences of strains TRE 1, TRE 9, TRE H and TRI 7, isolated from tamarins, belonging to four potential novel Bifidobacterium species.</title>
        <authorList>
            <person name="Mattarelli P."/>
            <person name="Modesto M."/>
            <person name="Puglisi E."/>
            <person name="Morelli L."/>
            <person name="Bonetti A."/>
            <person name="Spezio C."/>
            <person name="Sandri C."/>
        </authorList>
    </citation>
    <scope>NUCLEOTIDE SEQUENCE [LARGE SCALE GENOMIC DNA]</scope>
    <source>
        <strain evidence="9">TREH</strain>
    </source>
</reference>
<evidence type="ECO:0000256" key="1">
    <source>
        <dbReference type="ARBA" id="ARBA00004141"/>
    </source>
</evidence>
<feature type="compositionally biased region" description="Low complexity" evidence="5">
    <location>
        <begin position="33"/>
        <end position="52"/>
    </location>
</feature>
<evidence type="ECO:0000256" key="2">
    <source>
        <dbReference type="ARBA" id="ARBA00022692"/>
    </source>
</evidence>
<evidence type="ECO:0000313" key="8">
    <source>
        <dbReference type="EMBL" id="PJM78083.1"/>
    </source>
</evidence>
<dbReference type="GO" id="GO:0016020">
    <property type="term" value="C:membrane"/>
    <property type="evidence" value="ECO:0007669"/>
    <property type="project" value="UniProtKB-SubCell"/>
</dbReference>
<keyword evidence="9" id="KW-1185">Reference proteome</keyword>
<dbReference type="Proteomes" id="UP000229239">
    <property type="component" value="Unassembled WGS sequence"/>
</dbReference>
<feature type="transmembrane region" description="Helical" evidence="6">
    <location>
        <begin position="140"/>
        <end position="159"/>
    </location>
</feature>
<feature type="compositionally biased region" description="Polar residues" evidence="5">
    <location>
        <begin position="1"/>
        <end position="10"/>
    </location>
</feature>
<evidence type="ECO:0000313" key="9">
    <source>
        <dbReference type="Proteomes" id="UP000229239"/>
    </source>
</evidence>
<evidence type="ECO:0000256" key="3">
    <source>
        <dbReference type="ARBA" id="ARBA00022989"/>
    </source>
</evidence>
<dbReference type="InterPro" id="IPR007829">
    <property type="entry name" value="TM2"/>
</dbReference>
<feature type="compositionally biased region" description="Polar residues" evidence="5">
    <location>
        <begin position="57"/>
        <end position="75"/>
    </location>
</feature>
<comment type="subcellular location">
    <subcellularLocation>
        <location evidence="1">Membrane</location>
        <topology evidence="1">Multi-pass membrane protein</topology>
    </subcellularLocation>
</comment>
<evidence type="ECO:0000259" key="7">
    <source>
        <dbReference type="Pfam" id="PF05154"/>
    </source>
</evidence>
<feature type="domain" description="TM2" evidence="7">
    <location>
        <begin position="136"/>
        <end position="180"/>
    </location>
</feature>
<evidence type="ECO:0000256" key="6">
    <source>
        <dbReference type="SAM" id="Phobius"/>
    </source>
</evidence>
<keyword evidence="4 6" id="KW-0472">Membrane</keyword>
<keyword evidence="3 6" id="KW-1133">Transmembrane helix</keyword>
<dbReference type="AlphaFoldDB" id="A0A2M9HMN0"/>
<evidence type="ECO:0000256" key="4">
    <source>
        <dbReference type="ARBA" id="ARBA00023136"/>
    </source>
</evidence>
<protein>
    <recommendedName>
        <fullName evidence="7">TM2 domain-containing protein</fullName>
    </recommendedName>
</protein>
<organism evidence="8 9">
    <name type="scientific">Bifidobacterium felsineum</name>
    <dbReference type="NCBI Taxonomy" id="2045440"/>
    <lineage>
        <taxon>Bacteria</taxon>
        <taxon>Bacillati</taxon>
        <taxon>Actinomycetota</taxon>
        <taxon>Actinomycetes</taxon>
        <taxon>Bifidobacteriales</taxon>
        <taxon>Bifidobacteriaceae</taxon>
        <taxon>Bifidobacterium</taxon>
    </lineage>
</organism>
<name>A0A2M9HMN0_9BIFI</name>
<proteinExistence type="predicted"/>
<feature type="transmembrane region" description="Helical" evidence="6">
    <location>
        <begin position="165"/>
        <end position="192"/>
    </location>
</feature>
<evidence type="ECO:0000256" key="5">
    <source>
        <dbReference type="SAM" id="MobiDB-lite"/>
    </source>
</evidence>
<comment type="caution">
    <text evidence="8">The sequence shown here is derived from an EMBL/GenBank/DDBJ whole genome shotgun (WGS) entry which is preliminary data.</text>
</comment>
<keyword evidence="2 6" id="KW-0812">Transmembrane</keyword>
<accession>A0A2M9HMN0</accession>
<dbReference type="EMBL" id="PEBJ01000001">
    <property type="protein sequence ID" value="PJM78083.1"/>
    <property type="molecule type" value="Genomic_DNA"/>
</dbReference>
<dbReference type="OrthoDB" id="2004788at2"/>
<sequence>MMSDNQQPYTPVNPDPNAYTTPEPSNVPDPSVQQPAPTAPAANAYTQPAQPAGGYEQPQTNAYEQPASAQQYGQQPGNAYAQPGAYAQQQPYGQQYGQQQYAQPQYGQPANAYTQPQYTAPNPQYGAPQYSAGYSSKSKLAAGLLGIFLGAFGVHNFYLGNTGKAIAQLLLTCVGWILLGLGPLAATIWGLVEGILILTSRYGSPWHQDANGHELSD</sequence>